<dbReference type="Gene3D" id="1.20.1540.10">
    <property type="entry name" value="Rhomboid-like"/>
    <property type="match status" value="1"/>
</dbReference>
<dbReference type="EC" id="3.4.21.105" evidence="4"/>
<evidence type="ECO:0000256" key="2">
    <source>
        <dbReference type="ARBA" id="ARBA00004141"/>
    </source>
</evidence>
<dbReference type="InterPro" id="IPR022764">
    <property type="entry name" value="Peptidase_S54_rhomboid_dom"/>
</dbReference>
<dbReference type="SUPFAM" id="SSF144091">
    <property type="entry name" value="Rhomboid-like"/>
    <property type="match status" value="1"/>
</dbReference>
<keyword evidence="10 11" id="KW-0472">Membrane</keyword>
<evidence type="ECO:0000256" key="7">
    <source>
        <dbReference type="ARBA" id="ARBA00022801"/>
    </source>
</evidence>
<keyword evidence="7 11" id="KW-0378">Hydrolase</keyword>
<evidence type="ECO:0000313" key="15">
    <source>
        <dbReference type="EMBL" id="CAD9676109.1"/>
    </source>
</evidence>
<evidence type="ECO:0000256" key="1">
    <source>
        <dbReference type="ARBA" id="ARBA00000156"/>
    </source>
</evidence>
<keyword evidence="6 11" id="KW-0812">Transmembrane</keyword>
<dbReference type="EMBL" id="HBHI01016217">
    <property type="protein sequence ID" value="CAD9676105.1"/>
    <property type="molecule type" value="Transcribed_RNA"/>
</dbReference>
<evidence type="ECO:0000256" key="3">
    <source>
        <dbReference type="ARBA" id="ARBA00009045"/>
    </source>
</evidence>
<evidence type="ECO:0000313" key="14">
    <source>
        <dbReference type="EMBL" id="CAD9676105.1"/>
    </source>
</evidence>
<evidence type="ECO:0000256" key="8">
    <source>
        <dbReference type="ARBA" id="ARBA00022825"/>
    </source>
</evidence>
<comment type="caution">
    <text evidence="11">Lacks conserved residue(s) required for the propagation of feature annotation.</text>
</comment>
<accession>A0A6U0S1P1</accession>
<dbReference type="GO" id="GO:0006508">
    <property type="term" value="P:proteolysis"/>
    <property type="evidence" value="ECO:0007669"/>
    <property type="project" value="UniProtKB-KW"/>
</dbReference>
<evidence type="ECO:0000256" key="5">
    <source>
        <dbReference type="ARBA" id="ARBA00022670"/>
    </source>
</evidence>
<keyword evidence="5 11" id="KW-0645">Protease</keyword>
<feature type="transmembrane region" description="Helical" evidence="11">
    <location>
        <begin position="67"/>
        <end position="87"/>
    </location>
</feature>
<evidence type="ECO:0000256" key="6">
    <source>
        <dbReference type="ARBA" id="ARBA00022692"/>
    </source>
</evidence>
<keyword evidence="9 11" id="KW-1133">Transmembrane helix</keyword>
<dbReference type="Pfam" id="PF01694">
    <property type="entry name" value="Rhomboid"/>
    <property type="match status" value="1"/>
</dbReference>
<feature type="transmembrane region" description="Helical" evidence="11">
    <location>
        <begin position="251"/>
        <end position="268"/>
    </location>
</feature>
<dbReference type="InterPro" id="IPR002610">
    <property type="entry name" value="Peptidase_S54_rhomboid-like"/>
</dbReference>
<sequence length="343" mass="38662">MQEPTSKYSRRSDNTGTYDVEKNNHADRSDYDDDNDDERNKKFNDGIEEDDDGMVNLLDHYEFRQSYGYFSILFSLTQVAILATMMLECGIAPLNINPMIGPYPDVMSYWGAKNALKILDDGENWRLLTPVLLHAGILHLIGNVHVQWDLGVFFEKEWGSAAWLIVYLTSGVGSSILSVYCMPDNISVGSSGAIMGLFGAKLSEIFVKWYEPRETILEKVGHAVRKEQLCMVSGGVVLVMLLSFIPYVDWAAHLGGLLSGIAVGMVVFSIEKRNRFWRSVWLLVGIGLTTLYFWKTIQLMYSGVEPMQDLEDVCAYYQQYFEDYECTCVLRGDDGSGDNDSGD</sequence>
<feature type="domain" description="Peptidase S54 rhomboid" evidence="13">
    <location>
        <begin position="122"/>
        <end position="268"/>
    </location>
</feature>
<dbReference type="PANTHER" id="PTHR22936:SF69">
    <property type="entry name" value="RHOMBOID-LIKE PROTEIN"/>
    <property type="match status" value="1"/>
</dbReference>
<comment type="catalytic activity">
    <reaction evidence="1 11">
        <text>Cleaves type-1 transmembrane domains using a catalytic dyad composed of serine and histidine that are contributed by different transmembrane domains.</text>
        <dbReference type="EC" id="3.4.21.105"/>
    </reaction>
</comment>
<dbReference type="PANTHER" id="PTHR22936">
    <property type="entry name" value="RHOMBOID-RELATED"/>
    <property type="match status" value="1"/>
</dbReference>
<dbReference type="GO" id="GO:0016020">
    <property type="term" value="C:membrane"/>
    <property type="evidence" value="ECO:0007669"/>
    <property type="project" value="UniProtKB-SubCell"/>
</dbReference>
<protein>
    <recommendedName>
        <fullName evidence="4">rhomboid protease</fullName>
        <ecNumber evidence="4">3.4.21.105</ecNumber>
    </recommendedName>
</protein>
<evidence type="ECO:0000256" key="4">
    <source>
        <dbReference type="ARBA" id="ARBA00013039"/>
    </source>
</evidence>
<feature type="transmembrane region" description="Helical" evidence="11">
    <location>
        <begin position="280"/>
        <end position="301"/>
    </location>
</feature>
<evidence type="ECO:0000256" key="12">
    <source>
        <dbReference type="SAM" id="MobiDB-lite"/>
    </source>
</evidence>
<evidence type="ECO:0000256" key="9">
    <source>
        <dbReference type="ARBA" id="ARBA00022989"/>
    </source>
</evidence>
<feature type="transmembrane region" description="Helical" evidence="11">
    <location>
        <begin position="228"/>
        <end position="245"/>
    </location>
</feature>
<feature type="region of interest" description="Disordered" evidence="12">
    <location>
        <begin position="1"/>
        <end position="47"/>
    </location>
</feature>
<evidence type="ECO:0000256" key="11">
    <source>
        <dbReference type="RuleBase" id="RU362115"/>
    </source>
</evidence>
<keyword evidence="8 11" id="KW-0720">Serine protease</keyword>
<dbReference type="InterPro" id="IPR035952">
    <property type="entry name" value="Rhomboid-like_sf"/>
</dbReference>
<comment type="similarity">
    <text evidence="3 11">Belongs to the peptidase S54 family.</text>
</comment>
<dbReference type="AlphaFoldDB" id="A0A6U0S1P1"/>
<feature type="transmembrane region" description="Helical" evidence="11">
    <location>
        <begin position="158"/>
        <end position="180"/>
    </location>
</feature>
<organism evidence="14">
    <name type="scientific">Eucampia antarctica</name>
    <dbReference type="NCBI Taxonomy" id="49252"/>
    <lineage>
        <taxon>Eukaryota</taxon>
        <taxon>Sar</taxon>
        <taxon>Stramenopiles</taxon>
        <taxon>Ochrophyta</taxon>
        <taxon>Bacillariophyta</taxon>
        <taxon>Mediophyceae</taxon>
        <taxon>Biddulphiophycidae</taxon>
        <taxon>Hemiaulales</taxon>
        <taxon>Hemiaulaceae</taxon>
        <taxon>Eucampia</taxon>
    </lineage>
</organism>
<dbReference type="EMBL" id="HBHI01016218">
    <property type="protein sequence ID" value="CAD9676109.1"/>
    <property type="molecule type" value="Transcribed_RNA"/>
</dbReference>
<evidence type="ECO:0000256" key="10">
    <source>
        <dbReference type="ARBA" id="ARBA00023136"/>
    </source>
</evidence>
<comment type="subcellular location">
    <subcellularLocation>
        <location evidence="2 11">Membrane</location>
        <topology evidence="2 11">Multi-pass membrane protein</topology>
    </subcellularLocation>
</comment>
<gene>
    <name evidence="14" type="ORF">EANT1437_LOCUS8333</name>
    <name evidence="15" type="ORF">EANT1437_LOCUS8334</name>
</gene>
<evidence type="ECO:0000259" key="13">
    <source>
        <dbReference type="Pfam" id="PF01694"/>
    </source>
</evidence>
<reference evidence="14" key="1">
    <citation type="submission" date="2021-01" db="EMBL/GenBank/DDBJ databases">
        <authorList>
            <person name="Corre E."/>
            <person name="Pelletier E."/>
            <person name="Niang G."/>
            <person name="Scheremetjew M."/>
            <person name="Finn R."/>
            <person name="Kale V."/>
            <person name="Holt S."/>
            <person name="Cochrane G."/>
            <person name="Meng A."/>
            <person name="Brown T."/>
            <person name="Cohen L."/>
        </authorList>
    </citation>
    <scope>NUCLEOTIDE SEQUENCE</scope>
    <source>
        <strain evidence="14">CCMP1452</strain>
    </source>
</reference>
<comment type="function">
    <text evidence="11">Serine protease involved in intramembrane proteolysis.</text>
</comment>
<name>A0A6U0S1P1_9STRA</name>
<dbReference type="GO" id="GO:0004252">
    <property type="term" value="F:serine-type endopeptidase activity"/>
    <property type="evidence" value="ECO:0007669"/>
    <property type="project" value="InterPro"/>
</dbReference>
<feature type="compositionally biased region" description="Basic and acidic residues" evidence="12">
    <location>
        <begin position="19"/>
        <end position="29"/>
    </location>
</feature>
<proteinExistence type="inferred from homology"/>